<dbReference type="Pfam" id="PF00005">
    <property type="entry name" value="ABC_tran"/>
    <property type="match status" value="2"/>
</dbReference>
<feature type="region of interest" description="Disordered" evidence="5">
    <location>
        <begin position="295"/>
        <end position="380"/>
    </location>
</feature>
<dbReference type="InterPro" id="IPR017871">
    <property type="entry name" value="ABC_transporter-like_CS"/>
</dbReference>
<feature type="compositionally biased region" description="Low complexity" evidence="5">
    <location>
        <begin position="346"/>
        <end position="366"/>
    </location>
</feature>
<dbReference type="EMBL" id="ANHZ02000003">
    <property type="protein sequence ID" value="EME37531.1"/>
    <property type="molecule type" value="Genomic_DNA"/>
</dbReference>
<feature type="compositionally biased region" description="Low complexity" evidence="5">
    <location>
        <begin position="310"/>
        <end position="325"/>
    </location>
</feature>
<dbReference type="PANTHER" id="PTHR43776:SF7">
    <property type="entry name" value="D,D-DIPEPTIDE TRANSPORT ATP-BINDING PROTEIN DDPF-RELATED"/>
    <property type="match status" value="1"/>
</dbReference>
<proteinExistence type="inferred from homology"/>
<dbReference type="PROSITE" id="PS00211">
    <property type="entry name" value="ABC_TRANSPORTER_1"/>
    <property type="match status" value="2"/>
</dbReference>
<dbReference type="RefSeq" id="WP_006213647.1">
    <property type="nucleotide sequence ID" value="NZ_ANHZ02000003.1"/>
</dbReference>
<dbReference type="InterPro" id="IPR003439">
    <property type="entry name" value="ABC_transporter-like_ATP-bd"/>
</dbReference>
<evidence type="ECO:0000256" key="1">
    <source>
        <dbReference type="ARBA" id="ARBA00005417"/>
    </source>
</evidence>
<dbReference type="GO" id="GO:0015833">
    <property type="term" value="P:peptide transport"/>
    <property type="evidence" value="ECO:0007669"/>
    <property type="project" value="InterPro"/>
</dbReference>
<keyword evidence="3" id="KW-0547">Nucleotide-binding</keyword>
<evidence type="ECO:0000256" key="2">
    <source>
        <dbReference type="ARBA" id="ARBA00022448"/>
    </source>
</evidence>
<keyword evidence="8" id="KW-1185">Reference proteome</keyword>
<comment type="similarity">
    <text evidence="1">Belongs to the ABC transporter superfamily.</text>
</comment>
<protein>
    <submittedName>
        <fullName evidence="7">Oligopeptide transport ATP-binding protein OppD</fullName>
    </submittedName>
</protein>
<gene>
    <name evidence="7" type="ORF">C884_01582</name>
</gene>
<evidence type="ECO:0000313" key="7">
    <source>
        <dbReference type="EMBL" id="EME37531.1"/>
    </source>
</evidence>
<dbReference type="SMART" id="SM00382">
    <property type="entry name" value="AAA"/>
    <property type="match status" value="2"/>
</dbReference>
<dbReference type="SUPFAM" id="SSF52540">
    <property type="entry name" value="P-loop containing nucleoside triphosphate hydrolases"/>
    <property type="match status" value="2"/>
</dbReference>
<feature type="domain" description="ABC transporter" evidence="6">
    <location>
        <begin position="382"/>
        <end position="622"/>
    </location>
</feature>
<dbReference type="InterPro" id="IPR003593">
    <property type="entry name" value="AAA+_ATPase"/>
</dbReference>
<dbReference type="GO" id="GO:0005524">
    <property type="term" value="F:ATP binding"/>
    <property type="evidence" value="ECO:0007669"/>
    <property type="project" value="UniProtKB-KW"/>
</dbReference>
<evidence type="ECO:0000256" key="3">
    <source>
        <dbReference type="ARBA" id="ARBA00022741"/>
    </source>
</evidence>
<keyword evidence="4 7" id="KW-0067">ATP-binding</keyword>
<dbReference type="InterPro" id="IPR050319">
    <property type="entry name" value="ABC_transp_ATP-bind"/>
</dbReference>
<evidence type="ECO:0000313" key="8">
    <source>
        <dbReference type="Proteomes" id="UP000009877"/>
    </source>
</evidence>
<dbReference type="PROSITE" id="PS50893">
    <property type="entry name" value="ABC_TRANSPORTER_2"/>
    <property type="match status" value="2"/>
</dbReference>
<reference evidence="7 8" key="1">
    <citation type="journal article" date="2014" name="Genome Announc.">
        <title>Draft Genome Sequence of Kocuria palustris PEL.</title>
        <authorList>
            <person name="Sharma G."/>
            <person name="Khatri I."/>
            <person name="Subramanian S."/>
        </authorList>
    </citation>
    <scope>NUCLEOTIDE SEQUENCE [LARGE SCALE GENOMIC DNA]</scope>
    <source>
        <strain evidence="7 8">PEL</strain>
    </source>
</reference>
<dbReference type="GO" id="GO:0055085">
    <property type="term" value="P:transmembrane transport"/>
    <property type="evidence" value="ECO:0007669"/>
    <property type="project" value="UniProtKB-ARBA"/>
</dbReference>
<evidence type="ECO:0000256" key="5">
    <source>
        <dbReference type="SAM" id="MobiDB-lite"/>
    </source>
</evidence>
<dbReference type="CDD" id="cd03257">
    <property type="entry name" value="ABC_NikE_OppD_transporters"/>
    <property type="match status" value="2"/>
</dbReference>
<dbReference type="Gene3D" id="3.40.50.300">
    <property type="entry name" value="P-loop containing nucleotide triphosphate hydrolases"/>
    <property type="match status" value="2"/>
</dbReference>
<feature type="domain" description="ABC transporter" evidence="6">
    <location>
        <begin position="27"/>
        <end position="284"/>
    </location>
</feature>
<dbReference type="AlphaFoldDB" id="M2XEI6"/>
<comment type="caution">
    <text evidence="7">The sequence shown here is derived from an EMBL/GenBank/DDBJ whole genome shotgun (WGS) entry which is preliminary data.</text>
</comment>
<dbReference type="Pfam" id="PF08352">
    <property type="entry name" value="oligo_HPY"/>
    <property type="match status" value="1"/>
</dbReference>
<dbReference type="Proteomes" id="UP000009877">
    <property type="component" value="Unassembled WGS sequence"/>
</dbReference>
<sequence length="628" mass="66114">MTPSTASRAEGRRAADPSSAATVETALSVSGLDLGVTGGRQILHDIGFELHPGRILALVGESGSGKTTAALACMSYLRPGLELRGGSITLHPGASRFHPDGAQLPELSSAQVRRLRGSTIAYVPQDPALSLNGSMRVGEQIAEVLRIHDYGDGPASRTARVAEVLEEVGMPSDAASQRRYPHQLSGGQQQRIGIAMAFATRPAVIILDEPTTGLDVATQDLVLDTVIDLTRRHDAAGLYITHDIAVVAQIADEVAVMLKGRIVEAGSAEQVLRAPTHDYTRRLVAAVPDLEGRKRIGGGLPVGQRGGAGAADAAQAPSDAPSGAGTAVGAPAALPWAQDADTTEDPAGTAAPSASTAEPETTALAEPRSEREATTPSSRPLLAVEDLSLSYGPKTVLDGLRLELHSGQTTMLLGESGSGKTTLARAIAGLSAASWTGQVLLDGEPLAETTRKRTAEQRRRIQYIFQSPFSSLNPRRTIGESLAVPLQMGGGMSSAQRREAVSVALDQVRLGRSYIDRRPGDLSGGERQRAAIARALVSAPSVLVCDEVTSALDVSVQAAVIELLREIQDETGMAMLFVTHNITLSRHIAHRLAVLQKGRIVDHGLTEDVLARPDSEYTRDLLEHVLTL</sequence>
<feature type="compositionally biased region" description="Gly residues" evidence="5">
    <location>
        <begin position="297"/>
        <end position="309"/>
    </location>
</feature>
<dbReference type="InterPro" id="IPR027417">
    <property type="entry name" value="P-loop_NTPase"/>
</dbReference>
<dbReference type="InterPro" id="IPR013563">
    <property type="entry name" value="Oligopep_ABC_C"/>
</dbReference>
<dbReference type="PANTHER" id="PTHR43776">
    <property type="entry name" value="TRANSPORT ATP-BINDING PROTEIN"/>
    <property type="match status" value="1"/>
</dbReference>
<evidence type="ECO:0000256" key="4">
    <source>
        <dbReference type="ARBA" id="ARBA00022840"/>
    </source>
</evidence>
<name>M2XEI6_9MICC</name>
<dbReference type="GO" id="GO:0016887">
    <property type="term" value="F:ATP hydrolysis activity"/>
    <property type="evidence" value="ECO:0007669"/>
    <property type="project" value="InterPro"/>
</dbReference>
<dbReference type="STRING" id="71999.KPaMU14_01340"/>
<keyword evidence="2" id="KW-0813">Transport</keyword>
<organism evidence="7 8">
    <name type="scientific">Kocuria palustris PEL</name>
    <dbReference type="NCBI Taxonomy" id="1236550"/>
    <lineage>
        <taxon>Bacteria</taxon>
        <taxon>Bacillati</taxon>
        <taxon>Actinomycetota</taxon>
        <taxon>Actinomycetes</taxon>
        <taxon>Micrococcales</taxon>
        <taxon>Micrococcaceae</taxon>
        <taxon>Kocuria</taxon>
    </lineage>
</organism>
<accession>M2XEI6</accession>
<evidence type="ECO:0000259" key="6">
    <source>
        <dbReference type="PROSITE" id="PS50893"/>
    </source>
</evidence>